<accession>A0A4V2SN84</accession>
<dbReference type="RefSeq" id="WP_132709543.1">
    <property type="nucleotide sequence ID" value="NZ_JACIGF010000015.1"/>
</dbReference>
<reference evidence="2 3" key="1">
    <citation type="submission" date="2019-03" db="EMBL/GenBank/DDBJ databases">
        <title>Genomic Encyclopedia of Type Strains, Phase IV (KMG-IV): sequencing the most valuable type-strain genomes for metagenomic binning, comparative biology and taxonomic classification.</title>
        <authorList>
            <person name="Goeker M."/>
        </authorList>
    </citation>
    <scope>NUCLEOTIDE SEQUENCE [LARGE SCALE GENOMIC DNA]</scope>
    <source>
        <strain evidence="2 3">DSM 2132</strain>
    </source>
</reference>
<dbReference type="Proteomes" id="UP000295399">
    <property type="component" value="Unassembled WGS sequence"/>
</dbReference>
<feature type="compositionally biased region" description="Low complexity" evidence="1">
    <location>
        <begin position="73"/>
        <end position="82"/>
    </location>
</feature>
<feature type="region of interest" description="Disordered" evidence="1">
    <location>
        <begin position="73"/>
        <end position="115"/>
    </location>
</feature>
<keyword evidence="2" id="KW-0812">Transmembrane</keyword>
<dbReference type="AlphaFoldDB" id="A0A4V2SN84"/>
<dbReference type="EMBL" id="SLXO01000015">
    <property type="protein sequence ID" value="TCP30176.1"/>
    <property type="molecule type" value="Genomic_DNA"/>
</dbReference>
<comment type="caution">
    <text evidence="2">The sequence shown here is derived from an EMBL/GenBank/DDBJ whole genome shotgun (WGS) entry which is preliminary data.</text>
</comment>
<evidence type="ECO:0000256" key="1">
    <source>
        <dbReference type="SAM" id="MobiDB-lite"/>
    </source>
</evidence>
<evidence type="ECO:0000313" key="3">
    <source>
        <dbReference type="Proteomes" id="UP000295399"/>
    </source>
</evidence>
<keyword evidence="2" id="KW-0472">Membrane</keyword>
<gene>
    <name evidence="2" type="ORF">EV659_11531</name>
</gene>
<evidence type="ECO:0000313" key="2">
    <source>
        <dbReference type="EMBL" id="TCP30176.1"/>
    </source>
</evidence>
<dbReference type="InParanoid" id="A0A4V2SN84"/>
<proteinExistence type="predicted"/>
<sequence length="115" mass="12564">MKKIAWQIVGYSLLIPGLIVLPTPIPIGLIMVAVALAILLATSRTIAGLVHRVRRRFPQVDARLADAEPRLPRSLRVPLSRTRAQRGRRCGQRAGDRAGQHSGPPTPQQAPQQAE</sequence>
<protein>
    <submittedName>
        <fullName evidence="2">Putative transmembrane protein PGPGW</fullName>
    </submittedName>
</protein>
<name>A0A4V2SN84_RHOSA</name>
<keyword evidence="3" id="KW-1185">Reference proteome</keyword>
<organism evidence="2 3">
    <name type="scientific">Rhodothalassium salexigens DSM 2132</name>
    <dbReference type="NCBI Taxonomy" id="1188247"/>
    <lineage>
        <taxon>Bacteria</taxon>
        <taxon>Pseudomonadati</taxon>
        <taxon>Pseudomonadota</taxon>
        <taxon>Alphaproteobacteria</taxon>
        <taxon>Rhodothalassiales</taxon>
        <taxon>Rhodothalassiaceae</taxon>
        <taxon>Rhodothalassium</taxon>
    </lineage>
</organism>